<accession>A0A8X8VV97</accession>
<keyword evidence="2" id="KW-1185">Reference proteome</keyword>
<dbReference type="Proteomes" id="UP000298416">
    <property type="component" value="Unassembled WGS sequence"/>
</dbReference>
<reference evidence="1" key="2">
    <citation type="submission" date="2020-08" db="EMBL/GenBank/DDBJ databases">
        <title>Plant Genome Project.</title>
        <authorList>
            <person name="Zhang R.-G."/>
        </authorList>
    </citation>
    <scope>NUCLEOTIDE SEQUENCE</scope>
    <source>
        <strain evidence="1">Huo1</strain>
        <tissue evidence="1">Leaf</tissue>
    </source>
</reference>
<organism evidence="1">
    <name type="scientific">Salvia splendens</name>
    <name type="common">Scarlet sage</name>
    <dbReference type="NCBI Taxonomy" id="180675"/>
    <lineage>
        <taxon>Eukaryota</taxon>
        <taxon>Viridiplantae</taxon>
        <taxon>Streptophyta</taxon>
        <taxon>Embryophyta</taxon>
        <taxon>Tracheophyta</taxon>
        <taxon>Spermatophyta</taxon>
        <taxon>Magnoliopsida</taxon>
        <taxon>eudicotyledons</taxon>
        <taxon>Gunneridae</taxon>
        <taxon>Pentapetalae</taxon>
        <taxon>asterids</taxon>
        <taxon>lamiids</taxon>
        <taxon>Lamiales</taxon>
        <taxon>Lamiaceae</taxon>
        <taxon>Nepetoideae</taxon>
        <taxon>Mentheae</taxon>
        <taxon>Salviinae</taxon>
        <taxon>Salvia</taxon>
        <taxon>Salvia subgen. Calosphace</taxon>
        <taxon>core Calosphace</taxon>
    </lineage>
</organism>
<gene>
    <name evidence="1" type="ORF">SASPL_157248</name>
</gene>
<reference evidence="1" key="1">
    <citation type="submission" date="2018-01" db="EMBL/GenBank/DDBJ databases">
        <authorList>
            <person name="Mao J.F."/>
        </authorList>
    </citation>
    <scope>NUCLEOTIDE SEQUENCE</scope>
    <source>
        <strain evidence="1">Huo1</strain>
        <tissue evidence="1">Leaf</tissue>
    </source>
</reference>
<dbReference type="EMBL" id="PNBA02000776">
    <property type="protein sequence ID" value="KAG6383018.1"/>
    <property type="molecule type" value="Genomic_DNA"/>
</dbReference>
<protein>
    <submittedName>
        <fullName evidence="1">Uncharacterized protein</fullName>
    </submittedName>
</protein>
<comment type="caution">
    <text evidence="1">The sequence shown here is derived from an EMBL/GenBank/DDBJ whole genome shotgun (WGS) entry which is preliminary data.</text>
</comment>
<sequence length="210" mass="23960">MFCLTFLILAYAKGLNVMCVCPNREENHGRSSRFNLANTLQKLARGGETTRYVVHKSRWRDVNSLDLISLSSKMLRDIRHKGLPMSGRFNKEVAAKEQILKIKEDMERKRLFESKIAARTRLALIWTHLVTTKARRLVGRPHIRPYYNAVDVGRTAIPGLIPPGDSGALEGATLDEVEFIEEWDMDEFENVSPIVGDTLTSHNGRYYADR</sequence>
<proteinExistence type="predicted"/>
<evidence type="ECO:0000313" key="1">
    <source>
        <dbReference type="EMBL" id="KAG6383018.1"/>
    </source>
</evidence>
<name>A0A8X8VV97_SALSN</name>
<evidence type="ECO:0000313" key="2">
    <source>
        <dbReference type="Proteomes" id="UP000298416"/>
    </source>
</evidence>
<dbReference type="AlphaFoldDB" id="A0A8X8VV97"/>